<dbReference type="OrthoDB" id="9801052at2"/>
<dbReference type="PIRSF" id="PIRSF000521">
    <property type="entry name" value="Transaminase_4ab_Lys_Orn"/>
    <property type="match status" value="1"/>
</dbReference>
<dbReference type="PROSITE" id="PS00600">
    <property type="entry name" value="AA_TRANSFER_CLASS_3"/>
    <property type="match status" value="1"/>
</dbReference>
<dbReference type="InterPro" id="IPR049704">
    <property type="entry name" value="Aminotrans_3_PPA_site"/>
</dbReference>
<evidence type="ECO:0000256" key="5">
    <source>
        <dbReference type="RuleBase" id="RU003560"/>
    </source>
</evidence>
<dbReference type="EMBL" id="SSMC01000002">
    <property type="protein sequence ID" value="THD67388.1"/>
    <property type="molecule type" value="Genomic_DNA"/>
</dbReference>
<dbReference type="GO" id="GO:0008483">
    <property type="term" value="F:transaminase activity"/>
    <property type="evidence" value="ECO:0007669"/>
    <property type="project" value="UniProtKB-KW"/>
</dbReference>
<dbReference type="Gene3D" id="3.40.640.10">
    <property type="entry name" value="Type I PLP-dependent aspartate aminotransferase-like (Major domain)"/>
    <property type="match status" value="1"/>
</dbReference>
<dbReference type="SUPFAM" id="SSF53383">
    <property type="entry name" value="PLP-dependent transferases"/>
    <property type="match status" value="1"/>
</dbReference>
<gene>
    <name evidence="6" type="ORF">E7Z59_06920</name>
</gene>
<evidence type="ECO:0000256" key="3">
    <source>
        <dbReference type="ARBA" id="ARBA00022679"/>
    </source>
</evidence>
<dbReference type="GO" id="GO:0030170">
    <property type="term" value="F:pyridoxal phosphate binding"/>
    <property type="evidence" value="ECO:0007669"/>
    <property type="project" value="InterPro"/>
</dbReference>
<accession>A0A4S3LZQ3</accession>
<dbReference type="InterPro" id="IPR005814">
    <property type="entry name" value="Aminotrans_3"/>
</dbReference>
<dbReference type="InterPro" id="IPR015421">
    <property type="entry name" value="PyrdxlP-dep_Trfase_major"/>
</dbReference>
<keyword evidence="7" id="KW-1185">Reference proteome</keyword>
<dbReference type="InterPro" id="IPR015422">
    <property type="entry name" value="PyrdxlP-dep_Trfase_small"/>
</dbReference>
<dbReference type="PANTHER" id="PTHR11986">
    <property type="entry name" value="AMINOTRANSFERASE CLASS III"/>
    <property type="match status" value="1"/>
</dbReference>
<dbReference type="AlphaFoldDB" id="A0A4S3LZQ3"/>
<protein>
    <submittedName>
        <fullName evidence="6">Aspartate aminotransferase family protein</fullName>
    </submittedName>
</protein>
<comment type="cofactor">
    <cofactor evidence="1">
        <name>pyridoxal 5'-phosphate</name>
        <dbReference type="ChEBI" id="CHEBI:597326"/>
    </cofactor>
</comment>
<name>A0A4S3LZQ3_9FLAO</name>
<evidence type="ECO:0000256" key="2">
    <source>
        <dbReference type="ARBA" id="ARBA00022576"/>
    </source>
</evidence>
<dbReference type="FunFam" id="3.40.640.10:FF:000004">
    <property type="entry name" value="Acetylornithine aminotransferase"/>
    <property type="match status" value="1"/>
</dbReference>
<comment type="similarity">
    <text evidence="5">Belongs to the class-III pyridoxal-phosphate-dependent aminotransferase family.</text>
</comment>
<organism evidence="6 7">
    <name type="scientific">Robertkochia marina</name>
    <dbReference type="NCBI Taxonomy" id="1227945"/>
    <lineage>
        <taxon>Bacteria</taxon>
        <taxon>Pseudomonadati</taxon>
        <taxon>Bacteroidota</taxon>
        <taxon>Flavobacteriia</taxon>
        <taxon>Flavobacteriales</taxon>
        <taxon>Flavobacteriaceae</taxon>
        <taxon>Robertkochia</taxon>
    </lineage>
</organism>
<comment type="caution">
    <text evidence="6">The sequence shown here is derived from an EMBL/GenBank/DDBJ whole genome shotgun (WGS) entry which is preliminary data.</text>
</comment>
<dbReference type="GO" id="GO:0042802">
    <property type="term" value="F:identical protein binding"/>
    <property type="evidence" value="ECO:0007669"/>
    <property type="project" value="TreeGrafter"/>
</dbReference>
<evidence type="ECO:0000313" key="7">
    <source>
        <dbReference type="Proteomes" id="UP000305939"/>
    </source>
</evidence>
<dbReference type="RefSeq" id="WP_136335594.1">
    <property type="nucleotide sequence ID" value="NZ_QXMP01000009.1"/>
</dbReference>
<evidence type="ECO:0000313" key="6">
    <source>
        <dbReference type="EMBL" id="THD67388.1"/>
    </source>
</evidence>
<dbReference type="Proteomes" id="UP000305939">
    <property type="component" value="Unassembled WGS sequence"/>
</dbReference>
<dbReference type="CDD" id="cd00610">
    <property type="entry name" value="OAT_like"/>
    <property type="match status" value="1"/>
</dbReference>
<keyword evidence="4 5" id="KW-0663">Pyridoxal phosphate</keyword>
<dbReference type="Gene3D" id="3.90.1150.10">
    <property type="entry name" value="Aspartate Aminotransferase, domain 1"/>
    <property type="match status" value="1"/>
</dbReference>
<dbReference type="Pfam" id="PF00202">
    <property type="entry name" value="Aminotran_3"/>
    <property type="match status" value="1"/>
</dbReference>
<dbReference type="InterPro" id="IPR050103">
    <property type="entry name" value="Class-III_PLP-dep_AT"/>
</dbReference>
<dbReference type="PANTHER" id="PTHR11986:SF79">
    <property type="entry name" value="ACETYLORNITHINE AMINOTRANSFERASE, MITOCHONDRIAL"/>
    <property type="match status" value="1"/>
</dbReference>
<sequence>MGKAEKNQIINDFKNHVSYGKAATFKEYGMEFIIGERRGAYITDISGKKTLINCHSNGGVFNLGHRNPEVIDAMIKATENFDIGNHHLISSQRAALGKKLAELMPGDLNYSVFGVSGGEAVDLALKLAKGYTKRNNIVSLKGGYHGHTGLAMATGDAQYRTPFGENSSAYKQVAFGDLDAARKAITPETAAFIMETIPATLGIAIPEKKYLQELRKHCAETGTLFIIDEVQCGLGRTGKLWAFEHFDIIPDMVVLGKGLSGGIYPITATVLREPIETFFHKNPFIHVSTFGGSEIGCEVALKVLEKSAAPEFLHHVNQISEYLGQGYERLQKKHKKYIAGFRQLGLMSGIVFHEEKHGPLFTKAAYDCGMFALYANNDKRVCQLLPPLIITKEQVDEIIDKIDKAIGKLKFYSAAYRVKESMSNIFRK</sequence>
<evidence type="ECO:0000256" key="4">
    <source>
        <dbReference type="ARBA" id="ARBA00022898"/>
    </source>
</evidence>
<evidence type="ECO:0000256" key="1">
    <source>
        <dbReference type="ARBA" id="ARBA00001933"/>
    </source>
</evidence>
<proteinExistence type="inferred from homology"/>
<keyword evidence="3 6" id="KW-0808">Transferase</keyword>
<dbReference type="InterPro" id="IPR015424">
    <property type="entry name" value="PyrdxlP-dep_Trfase"/>
</dbReference>
<reference evidence="6 7" key="1">
    <citation type="submission" date="2019-04" db="EMBL/GenBank/DDBJ databases">
        <title>Draft genome sequence of Robertkochia marina CC-AMO-30D.</title>
        <authorList>
            <person name="Hameed A."/>
            <person name="Lin S.-Y."/>
            <person name="Shahina M."/>
            <person name="Lai W.-A."/>
            <person name="Young C.-C."/>
        </authorList>
    </citation>
    <scope>NUCLEOTIDE SEQUENCE [LARGE SCALE GENOMIC DNA]</scope>
    <source>
        <strain evidence="6 7">CC-AMO-30D</strain>
    </source>
</reference>
<keyword evidence="2 6" id="KW-0032">Aminotransferase</keyword>